<dbReference type="PROSITE" id="PS50240">
    <property type="entry name" value="TRYPSIN_DOM"/>
    <property type="match status" value="1"/>
</dbReference>
<dbReference type="PANTHER" id="PTHR24258:SF129">
    <property type="entry name" value="LP15124P-RELATED"/>
    <property type="match status" value="1"/>
</dbReference>
<dbReference type="InterPro" id="IPR043504">
    <property type="entry name" value="Peptidase_S1_PA_chymotrypsin"/>
</dbReference>
<dbReference type="InterPro" id="IPR041515">
    <property type="entry name" value="PPAF-2-like_Clip"/>
</dbReference>
<comment type="similarity">
    <text evidence="2">Belongs to the peptidase S1 family. CLIP subfamily.</text>
</comment>
<feature type="chain" id="PRO_5043900790" description="Peptidase S1 domain-containing protein" evidence="4">
    <location>
        <begin position="22"/>
        <end position="585"/>
    </location>
</feature>
<keyword evidence="7" id="KW-1185">Reference proteome</keyword>
<dbReference type="SMART" id="SM00020">
    <property type="entry name" value="Tryp_SPc"/>
    <property type="match status" value="1"/>
</dbReference>
<dbReference type="PRINTS" id="PR00722">
    <property type="entry name" value="CHYMOTRYPSIN"/>
</dbReference>
<keyword evidence="1" id="KW-1015">Disulfide bond</keyword>
<evidence type="ECO:0000256" key="3">
    <source>
        <dbReference type="SAM" id="MobiDB-lite"/>
    </source>
</evidence>
<dbReference type="AlphaFoldDB" id="A0AAW0TBV6"/>
<dbReference type="GO" id="GO:0006508">
    <property type="term" value="P:proteolysis"/>
    <property type="evidence" value="ECO:0007669"/>
    <property type="project" value="InterPro"/>
</dbReference>
<dbReference type="FunFam" id="2.40.10.10:FF:000002">
    <property type="entry name" value="Transmembrane protease serine"/>
    <property type="match status" value="1"/>
</dbReference>
<organism evidence="6 7">
    <name type="scientific">Scylla paramamosain</name>
    <name type="common">Mud crab</name>
    <dbReference type="NCBI Taxonomy" id="85552"/>
    <lineage>
        <taxon>Eukaryota</taxon>
        <taxon>Metazoa</taxon>
        <taxon>Ecdysozoa</taxon>
        <taxon>Arthropoda</taxon>
        <taxon>Crustacea</taxon>
        <taxon>Multicrustacea</taxon>
        <taxon>Malacostraca</taxon>
        <taxon>Eumalacostraca</taxon>
        <taxon>Eucarida</taxon>
        <taxon>Decapoda</taxon>
        <taxon>Pleocyemata</taxon>
        <taxon>Brachyura</taxon>
        <taxon>Eubrachyura</taxon>
        <taxon>Portunoidea</taxon>
        <taxon>Portunidae</taxon>
        <taxon>Portuninae</taxon>
        <taxon>Scylla</taxon>
    </lineage>
</organism>
<evidence type="ECO:0000256" key="2">
    <source>
        <dbReference type="ARBA" id="ARBA00024195"/>
    </source>
</evidence>
<dbReference type="CDD" id="cd00190">
    <property type="entry name" value="Tryp_SPc"/>
    <property type="match status" value="1"/>
</dbReference>
<protein>
    <recommendedName>
        <fullName evidence="5">Peptidase S1 domain-containing protein</fullName>
    </recommendedName>
</protein>
<dbReference type="PANTHER" id="PTHR24258">
    <property type="entry name" value="SERINE PROTEASE-RELATED"/>
    <property type="match status" value="1"/>
</dbReference>
<evidence type="ECO:0000313" key="6">
    <source>
        <dbReference type="EMBL" id="KAK8385138.1"/>
    </source>
</evidence>
<dbReference type="Pfam" id="PF18322">
    <property type="entry name" value="CLIP_1"/>
    <property type="match status" value="2"/>
</dbReference>
<dbReference type="Gene3D" id="2.40.10.10">
    <property type="entry name" value="Trypsin-like serine proteases"/>
    <property type="match status" value="2"/>
</dbReference>
<evidence type="ECO:0000256" key="1">
    <source>
        <dbReference type="ARBA" id="ARBA00023157"/>
    </source>
</evidence>
<evidence type="ECO:0000256" key="4">
    <source>
        <dbReference type="SAM" id="SignalP"/>
    </source>
</evidence>
<dbReference type="InterPro" id="IPR009003">
    <property type="entry name" value="Peptidase_S1_PA"/>
</dbReference>
<dbReference type="InterPro" id="IPR001254">
    <property type="entry name" value="Trypsin_dom"/>
</dbReference>
<feature type="compositionally biased region" description="Basic and acidic residues" evidence="3">
    <location>
        <begin position="536"/>
        <end position="579"/>
    </location>
</feature>
<name>A0AAW0TBV6_SCYPA</name>
<dbReference type="Proteomes" id="UP001487740">
    <property type="component" value="Unassembled WGS sequence"/>
</dbReference>
<proteinExistence type="inferred from homology"/>
<feature type="signal peptide" evidence="4">
    <location>
        <begin position="1"/>
        <end position="21"/>
    </location>
</feature>
<dbReference type="SUPFAM" id="SSF50494">
    <property type="entry name" value="Trypsin-like serine proteases"/>
    <property type="match status" value="1"/>
</dbReference>
<gene>
    <name evidence="6" type="ORF">O3P69_012142</name>
</gene>
<dbReference type="InterPro" id="IPR001314">
    <property type="entry name" value="Peptidase_S1A"/>
</dbReference>
<keyword evidence="4" id="KW-0732">Signal</keyword>
<feature type="domain" description="Peptidase S1" evidence="5">
    <location>
        <begin position="245"/>
        <end position="505"/>
    </location>
</feature>
<dbReference type="Pfam" id="PF00089">
    <property type="entry name" value="Trypsin"/>
    <property type="match status" value="1"/>
</dbReference>
<feature type="region of interest" description="Disordered" evidence="3">
    <location>
        <begin position="515"/>
        <end position="585"/>
    </location>
</feature>
<comment type="caution">
    <text evidence="6">The sequence shown here is derived from an EMBL/GenBank/DDBJ whole genome shotgun (WGS) entry which is preliminary data.</text>
</comment>
<dbReference type="GO" id="GO:0004252">
    <property type="term" value="F:serine-type endopeptidase activity"/>
    <property type="evidence" value="ECO:0007669"/>
    <property type="project" value="InterPro"/>
</dbReference>
<evidence type="ECO:0000259" key="5">
    <source>
        <dbReference type="PROSITE" id="PS50240"/>
    </source>
</evidence>
<sequence length="585" mass="63788">MERVVKIWLALAVVWAAGVEGQEDGSFWWLTNTTTTATTTPEIWCQCVPYYQCVDGVITTSGVGLIDIRFGGGANQVEVNVENCSKLIEVCCKLPDNGDSSHTTPAPPITTTLPPDTPCDCVPLLECKDPNRLVSDGKGNTSLALFGSSISHSKCQGAFEVCCASEATGQPQKEGECVCVASNLCGPDGFVVTDGTGLINIRFGAETSSVHRPLPSGRCPNAADVCCLLPTTDVTTPVPGCGWRNVGGVRVRVLGFKEGESQFGEYPWVATILKHSPNAPPPMLQFVGGATLIHPRVVLTAAHKIFSERQDELVVRLGEWDTEGETEPYLHQDFKVSRVIMHESFDPTTLFYDVALLVLEEEAVLKSHINTICLADDLSDVDWSACVINGWGVNAFGTNQYQAIMKSLTLPLVDSDTCQSRLRTTRLGINFNLHPTFLCAGGEADKDACKGDGGGPLACPRLSNPSGYYELVGLTAWGVGCGREGLPGVYVNIPNLKHWITTAVDEYANIDGHLGNLQTGGSEGETVPEGGAGAGGREEKRRRNQERRAQRQQERREERQRQRMQQREQRKQERQERRQNRNGRK</sequence>
<accession>A0AAW0TBV6</accession>
<dbReference type="EMBL" id="JARAKH010000033">
    <property type="protein sequence ID" value="KAK8385138.1"/>
    <property type="molecule type" value="Genomic_DNA"/>
</dbReference>
<evidence type="ECO:0000313" key="7">
    <source>
        <dbReference type="Proteomes" id="UP001487740"/>
    </source>
</evidence>
<reference evidence="6 7" key="1">
    <citation type="submission" date="2023-03" db="EMBL/GenBank/DDBJ databases">
        <title>High-quality genome of Scylla paramamosain provides insights in environmental adaptation.</title>
        <authorList>
            <person name="Zhang L."/>
        </authorList>
    </citation>
    <scope>NUCLEOTIDE SEQUENCE [LARGE SCALE GENOMIC DNA]</scope>
    <source>
        <strain evidence="6">LZ_2023a</strain>
        <tissue evidence="6">Muscle</tissue>
    </source>
</reference>